<dbReference type="EMBL" id="LYXU01000176">
    <property type="protein sequence ID" value="OBS15014.1"/>
    <property type="molecule type" value="Genomic_DNA"/>
</dbReference>
<reference evidence="1 3" key="1">
    <citation type="submission" date="2016-06" db="EMBL/GenBank/DDBJ databases">
        <title>Living apart together: crosstalk between the core and supernumerary genomes in a fungal plant pathogen.</title>
        <authorList>
            <person name="Vanheule A."/>
            <person name="Audenaert K."/>
            <person name="Warris S."/>
            <person name="Van De Geest H."/>
            <person name="Schijlen E."/>
            <person name="Hofte M."/>
            <person name="De Saeger S."/>
            <person name="Haesaert G."/>
            <person name="Waalwijk C."/>
            <person name="Van Der Lee T."/>
        </authorList>
    </citation>
    <scope>NUCLEOTIDE SEQUENCE [LARGE SCALE GENOMIC DNA]</scope>
    <source>
        <strain evidence="1 3">2516</strain>
    </source>
</reference>
<dbReference type="AlphaFoldDB" id="A0A1B8A3G7"/>
<keyword evidence="3" id="KW-1185">Reference proteome</keyword>
<sequence>MSHELWVGWVYENVAPTKALTTGLGVKGGEKLYKFLNTKTTTSPKTAGETTLCSDQDWQDSSMASEKDQYKHVVSTGFI</sequence>
<proteinExistence type="predicted"/>
<evidence type="ECO:0000313" key="3">
    <source>
        <dbReference type="Proteomes" id="UP000091967"/>
    </source>
</evidence>
<dbReference type="EMBL" id="LYXU01000108">
    <property type="protein sequence ID" value="OBS16288.1"/>
    <property type="molecule type" value="Genomic_DNA"/>
</dbReference>
<organism evidence="1 3">
    <name type="scientific">Fusarium poae</name>
    <dbReference type="NCBI Taxonomy" id="36050"/>
    <lineage>
        <taxon>Eukaryota</taxon>
        <taxon>Fungi</taxon>
        <taxon>Dikarya</taxon>
        <taxon>Ascomycota</taxon>
        <taxon>Pezizomycotina</taxon>
        <taxon>Sordariomycetes</taxon>
        <taxon>Hypocreomycetidae</taxon>
        <taxon>Hypocreales</taxon>
        <taxon>Nectriaceae</taxon>
        <taxon>Fusarium</taxon>
    </lineage>
</organism>
<dbReference type="Proteomes" id="UP000091967">
    <property type="component" value="Unassembled WGS sequence"/>
</dbReference>
<gene>
    <name evidence="2" type="ORF">FPOA_13075</name>
    <name evidence="1" type="ORF">FPOA_14038</name>
</gene>
<protein>
    <submittedName>
        <fullName evidence="1">Uncharacterized protein</fullName>
    </submittedName>
</protein>
<accession>A0A1B8A3G7</accession>
<comment type="caution">
    <text evidence="1">The sequence shown here is derived from an EMBL/GenBank/DDBJ whole genome shotgun (WGS) entry which is preliminary data.</text>
</comment>
<evidence type="ECO:0000313" key="2">
    <source>
        <dbReference type="EMBL" id="OBS16288.1"/>
    </source>
</evidence>
<name>A0A1B8A3G7_FUSPO</name>
<evidence type="ECO:0000313" key="1">
    <source>
        <dbReference type="EMBL" id="OBS15014.1"/>
    </source>
</evidence>